<dbReference type="Gene3D" id="1.10.10.10">
    <property type="entry name" value="Winged helix-like DNA-binding domain superfamily/Winged helix DNA-binding domain"/>
    <property type="match status" value="1"/>
</dbReference>
<evidence type="ECO:0000256" key="4">
    <source>
        <dbReference type="SAM" id="MobiDB-lite"/>
    </source>
</evidence>
<sequence>MNPQSRSGTEPDPTSEDPRQWPTGRLLFTVTRRIEHDWNAHLAAWDLNHAGHPALLHLLGGPLTQREIAARNEVTEQTMSRVLARLERSGYVTREDDPRDRRRRAVTITDLGRRVALEAARLRPAEDLTSRGLDEHQVETLRELLVAMVRAQRSDDSPAQRSDGETL</sequence>
<dbReference type="PRINTS" id="PR00598">
    <property type="entry name" value="HTHMARR"/>
</dbReference>
<keyword evidence="3" id="KW-0804">Transcription</keyword>
<dbReference type="PANTHER" id="PTHR33164:SF64">
    <property type="entry name" value="TRANSCRIPTIONAL REGULATOR SLYA"/>
    <property type="match status" value="1"/>
</dbReference>
<proteinExistence type="predicted"/>
<dbReference type="PROSITE" id="PS01117">
    <property type="entry name" value="HTH_MARR_1"/>
    <property type="match status" value="1"/>
</dbReference>
<evidence type="ECO:0000256" key="1">
    <source>
        <dbReference type="ARBA" id="ARBA00023015"/>
    </source>
</evidence>
<reference evidence="7" key="1">
    <citation type="journal article" date="2019" name="Int. J. Syst. Evol. Microbiol.">
        <title>The Global Catalogue of Microorganisms (GCM) 10K type strain sequencing project: providing services to taxonomists for standard genome sequencing and annotation.</title>
        <authorList>
            <consortium name="The Broad Institute Genomics Platform"/>
            <consortium name="The Broad Institute Genome Sequencing Center for Infectious Disease"/>
            <person name="Wu L."/>
            <person name="Ma J."/>
        </authorList>
    </citation>
    <scope>NUCLEOTIDE SEQUENCE [LARGE SCALE GENOMIC DNA]</scope>
    <source>
        <strain evidence="7">JCM 18063</strain>
    </source>
</reference>
<dbReference type="SUPFAM" id="SSF46785">
    <property type="entry name" value="Winged helix' DNA-binding domain"/>
    <property type="match status" value="1"/>
</dbReference>
<dbReference type="InterPro" id="IPR036388">
    <property type="entry name" value="WH-like_DNA-bd_sf"/>
</dbReference>
<keyword evidence="1" id="KW-0805">Transcription regulation</keyword>
<dbReference type="InterPro" id="IPR036390">
    <property type="entry name" value="WH_DNA-bd_sf"/>
</dbReference>
<dbReference type="InterPro" id="IPR039422">
    <property type="entry name" value="MarR/SlyA-like"/>
</dbReference>
<dbReference type="InterPro" id="IPR023187">
    <property type="entry name" value="Tscrpt_reg_MarR-type_CS"/>
</dbReference>
<dbReference type="SMART" id="SM00347">
    <property type="entry name" value="HTH_MARR"/>
    <property type="match status" value="1"/>
</dbReference>
<evidence type="ECO:0000313" key="7">
    <source>
        <dbReference type="Proteomes" id="UP001500956"/>
    </source>
</evidence>
<evidence type="ECO:0000256" key="3">
    <source>
        <dbReference type="ARBA" id="ARBA00023163"/>
    </source>
</evidence>
<dbReference type="Proteomes" id="UP001500956">
    <property type="component" value="Unassembled WGS sequence"/>
</dbReference>
<evidence type="ECO:0000259" key="5">
    <source>
        <dbReference type="PROSITE" id="PS50995"/>
    </source>
</evidence>
<accession>A0ABP8YFI5</accession>
<dbReference type="PANTHER" id="PTHR33164">
    <property type="entry name" value="TRANSCRIPTIONAL REGULATOR, MARR FAMILY"/>
    <property type="match status" value="1"/>
</dbReference>
<name>A0ABP8YFI5_9MICO</name>
<gene>
    <name evidence="6" type="ORF">GCM10023216_20280</name>
</gene>
<dbReference type="RefSeq" id="WP_172150083.1">
    <property type="nucleotide sequence ID" value="NZ_BAABID010000008.1"/>
</dbReference>
<comment type="caution">
    <text evidence="6">The sequence shown here is derived from an EMBL/GenBank/DDBJ whole genome shotgun (WGS) entry which is preliminary data.</text>
</comment>
<protein>
    <recommendedName>
        <fullName evidence="5">HTH marR-type domain-containing protein</fullName>
    </recommendedName>
</protein>
<feature type="domain" description="HTH marR-type" evidence="5">
    <location>
        <begin position="20"/>
        <end position="150"/>
    </location>
</feature>
<organism evidence="6 7">
    <name type="scientific">Isoptericola chiayiensis</name>
    <dbReference type="NCBI Taxonomy" id="579446"/>
    <lineage>
        <taxon>Bacteria</taxon>
        <taxon>Bacillati</taxon>
        <taxon>Actinomycetota</taxon>
        <taxon>Actinomycetes</taxon>
        <taxon>Micrococcales</taxon>
        <taxon>Promicromonosporaceae</taxon>
        <taxon>Isoptericola</taxon>
    </lineage>
</organism>
<feature type="region of interest" description="Disordered" evidence="4">
    <location>
        <begin position="1"/>
        <end position="23"/>
    </location>
</feature>
<evidence type="ECO:0000313" key="6">
    <source>
        <dbReference type="EMBL" id="GAA4728840.1"/>
    </source>
</evidence>
<dbReference type="EMBL" id="BAABID010000008">
    <property type="protein sequence ID" value="GAA4728840.1"/>
    <property type="molecule type" value="Genomic_DNA"/>
</dbReference>
<evidence type="ECO:0000256" key="2">
    <source>
        <dbReference type="ARBA" id="ARBA00023125"/>
    </source>
</evidence>
<keyword evidence="2" id="KW-0238">DNA-binding</keyword>
<keyword evidence="7" id="KW-1185">Reference proteome</keyword>
<dbReference type="InterPro" id="IPR000835">
    <property type="entry name" value="HTH_MarR-typ"/>
</dbReference>
<dbReference type="Pfam" id="PF12802">
    <property type="entry name" value="MarR_2"/>
    <property type="match status" value="1"/>
</dbReference>
<dbReference type="PROSITE" id="PS50995">
    <property type="entry name" value="HTH_MARR_2"/>
    <property type="match status" value="1"/>
</dbReference>